<dbReference type="GO" id="GO:0045944">
    <property type="term" value="P:positive regulation of transcription by RNA polymerase II"/>
    <property type="evidence" value="ECO:0007669"/>
    <property type="project" value="TreeGrafter"/>
</dbReference>
<dbReference type="Pfam" id="PF22584">
    <property type="entry name" value="CFAP143"/>
    <property type="match status" value="1"/>
</dbReference>
<dbReference type="AlphaFoldDB" id="A0A3Q0STV0"/>
<dbReference type="GO" id="GO:0008017">
    <property type="term" value="F:microtubule binding"/>
    <property type="evidence" value="ECO:0007669"/>
    <property type="project" value="InterPro"/>
</dbReference>
<evidence type="ECO:0008006" key="3">
    <source>
        <dbReference type="Google" id="ProtNLM"/>
    </source>
</evidence>
<dbReference type="GO" id="GO:0005634">
    <property type="term" value="C:nucleus"/>
    <property type="evidence" value="ECO:0007669"/>
    <property type="project" value="TreeGrafter"/>
</dbReference>
<dbReference type="GO" id="GO:0005737">
    <property type="term" value="C:cytoplasm"/>
    <property type="evidence" value="ECO:0007669"/>
    <property type="project" value="TreeGrafter"/>
</dbReference>
<organism evidence="1 2">
    <name type="scientific">Amphilophus citrinellus</name>
    <name type="common">Midas cichlid</name>
    <name type="synonym">Cichlasoma citrinellum</name>
    <dbReference type="NCBI Taxonomy" id="61819"/>
    <lineage>
        <taxon>Eukaryota</taxon>
        <taxon>Metazoa</taxon>
        <taxon>Chordata</taxon>
        <taxon>Craniata</taxon>
        <taxon>Vertebrata</taxon>
        <taxon>Euteleostomi</taxon>
        <taxon>Actinopterygii</taxon>
        <taxon>Neopterygii</taxon>
        <taxon>Teleostei</taxon>
        <taxon>Neoteleostei</taxon>
        <taxon>Acanthomorphata</taxon>
        <taxon>Ovalentaria</taxon>
        <taxon>Cichlomorphae</taxon>
        <taxon>Cichliformes</taxon>
        <taxon>Cichlidae</taxon>
        <taxon>New World cichlids</taxon>
        <taxon>Cichlasomatinae</taxon>
        <taxon>Heroini</taxon>
        <taxon>Amphilophus</taxon>
    </lineage>
</organism>
<name>A0A3Q0STV0_AMPCI</name>
<dbReference type="PANTHER" id="PTHR15510">
    <property type="entry name" value="SPERM-ASSOCIATED ANTIGEN 8"/>
    <property type="match status" value="1"/>
</dbReference>
<accession>A0A3Q0STV0</accession>
<dbReference type="PANTHER" id="PTHR15510:SF5">
    <property type="entry name" value="SPERM-ASSOCIATED ANTIGEN 8"/>
    <property type="match status" value="1"/>
</dbReference>
<dbReference type="GeneTree" id="ENSGT00640000091617"/>
<sequence length="180" mass="19899">AAMAEQPAAVGSNVGKPTLRNWVEEVSAVKRPRQRHGLKGILTTDLESKMESVTTHNAAYVAPKSPGVRIRGMCLCLSPGQVKKETEKIRADLNPPTPKTDYCSTTRKDFCVEGFVPLKPETTQVHDYKTHQAITFWSENYQQIQGVTAAQSSRAPFRKSALFSTPISERLDETDLPPDS</sequence>
<reference evidence="1" key="2">
    <citation type="submission" date="2025-09" db="UniProtKB">
        <authorList>
            <consortium name="Ensembl"/>
        </authorList>
    </citation>
    <scope>IDENTIFICATION</scope>
</reference>
<evidence type="ECO:0000313" key="2">
    <source>
        <dbReference type="Proteomes" id="UP000261340"/>
    </source>
</evidence>
<proteinExistence type="predicted"/>
<evidence type="ECO:0000313" key="1">
    <source>
        <dbReference type="Ensembl" id="ENSACIP00000026182.1"/>
    </source>
</evidence>
<dbReference type="Proteomes" id="UP000261340">
    <property type="component" value="Unplaced"/>
</dbReference>
<protein>
    <recommendedName>
        <fullName evidence="3">Sperm associated antigen 8</fullName>
    </recommendedName>
</protein>
<keyword evidence="2" id="KW-1185">Reference proteome</keyword>
<dbReference type="Ensembl" id="ENSACIT00000026870.1">
    <property type="protein sequence ID" value="ENSACIP00000026182.1"/>
    <property type="gene ID" value="ENSACIG00000020291.1"/>
</dbReference>
<reference evidence="1" key="1">
    <citation type="submission" date="2025-08" db="UniProtKB">
        <authorList>
            <consortium name="Ensembl"/>
        </authorList>
    </citation>
    <scope>IDENTIFICATION</scope>
</reference>
<dbReference type="OMA" id="EYCSTTQ"/>
<dbReference type="STRING" id="61819.ENSACIP00000026182"/>
<dbReference type="InterPro" id="IPR026124">
    <property type="entry name" value="Sperm-assoc_Ag8"/>
</dbReference>